<protein>
    <submittedName>
        <fullName evidence="3">M50 family metallopeptidase</fullName>
    </submittedName>
</protein>
<name>A0ABD4T0M0_9CYAN</name>
<evidence type="ECO:0000313" key="3">
    <source>
        <dbReference type="EMBL" id="MCM1982069.1"/>
    </source>
</evidence>
<comment type="caution">
    <text evidence="3">The sequence shown here is derived from an EMBL/GenBank/DDBJ whole genome shotgun (WGS) entry which is preliminary data.</text>
</comment>
<keyword evidence="4" id="KW-1185">Reference proteome</keyword>
<dbReference type="RefSeq" id="WP_250833255.1">
    <property type="nucleotide sequence ID" value="NZ_JTHE03000028.1"/>
</dbReference>
<feature type="region of interest" description="Disordered" evidence="1">
    <location>
        <begin position="76"/>
        <end position="97"/>
    </location>
</feature>
<evidence type="ECO:0000313" key="4">
    <source>
        <dbReference type="Proteomes" id="UP000031561"/>
    </source>
</evidence>
<dbReference type="AlphaFoldDB" id="A0ABD4T0M0"/>
<keyword evidence="2" id="KW-0472">Membrane</keyword>
<feature type="transmembrane region" description="Helical" evidence="2">
    <location>
        <begin position="269"/>
        <end position="287"/>
    </location>
</feature>
<evidence type="ECO:0000256" key="2">
    <source>
        <dbReference type="SAM" id="Phobius"/>
    </source>
</evidence>
<feature type="transmembrane region" description="Helical" evidence="2">
    <location>
        <begin position="207"/>
        <end position="226"/>
    </location>
</feature>
<feature type="transmembrane region" description="Helical" evidence="2">
    <location>
        <begin position="352"/>
        <end position="370"/>
    </location>
</feature>
<dbReference type="Proteomes" id="UP000031561">
    <property type="component" value="Unassembled WGS sequence"/>
</dbReference>
<keyword evidence="2" id="KW-1133">Transmembrane helix</keyword>
<feature type="transmembrane region" description="Helical" evidence="2">
    <location>
        <begin position="415"/>
        <end position="435"/>
    </location>
</feature>
<proteinExistence type="predicted"/>
<evidence type="ECO:0000256" key="1">
    <source>
        <dbReference type="SAM" id="MobiDB-lite"/>
    </source>
</evidence>
<keyword evidence="2" id="KW-0812">Transmembrane</keyword>
<feature type="transmembrane region" description="Helical" evidence="2">
    <location>
        <begin position="319"/>
        <end position="340"/>
    </location>
</feature>
<sequence>MSQLNSSIEHAYTQLHLPLGAPLATVEAAYFKLRAEKIQNHQRGEIPDLKAAYSLIKQFLEQEDLRIHPPEMPAFETMTPRPAPATDPAAQGLDAPQLPPETRLEQALMGRGLRYPQVQWQGQRLLLTLDARQAPRSAKAIAKLWPMLREILPDLEAFHGVTAIQCMAKQPSGKILWRHTLPGPQAWQRRDREDQNLFSFESRITQIWVFPIALGLAIAMNAIPLVKFLLRGITIWVHEFGHATVAWLSGRKAIPLPLGWTNVEPQKSWFVYLGLLILFGLLIWAGYREQRRWPVGLGIVFSGLQFFMTWMMPEDWFDLLLAFGGIGGEFYLSAFLMVSFYFDLPAYFKWDFYRYPVLLGSAFTFWGAWWNWQEIDRGAAAIPWGSLWGGQDHAGGDMNILSTRGWSDQQIIETYNLLGGVCWFLILGLYCFFLFKQHRQSLALFWQQCLSLF</sequence>
<feature type="transmembrane region" description="Helical" evidence="2">
    <location>
        <begin position="294"/>
        <end position="313"/>
    </location>
</feature>
<accession>A0ABD4T0M0</accession>
<dbReference type="EMBL" id="JTHE03000028">
    <property type="protein sequence ID" value="MCM1982069.1"/>
    <property type="molecule type" value="Genomic_DNA"/>
</dbReference>
<gene>
    <name evidence="3" type="ORF">QQ91_0004380</name>
</gene>
<organism evidence="3 4">
    <name type="scientific">Lyngbya confervoides BDU141951</name>
    <dbReference type="NCBI Taxonomy" id="1574623"/>
    <lineage>
        <taxon>Bacteria</taxon>
        <taxon>Bacillati</taxon>
        <taxon>Cyanobacteriota</taxon>
        <taxon>Cyanophyceae</taxon>
        <taxon>Oscillatoriophycideae</taxon>
        <taxon>Oscillatoriales</taxon>
        <taxon>Microcoleaceae</taxon>
        <taxon>Lyngbya</taxon>
    </lineage>
</organism>
<reference evidence="3 4" key="1">
    <citation type="journal article" date="2015" name="Genome Announc.">
        <title>Draft Genome Sequence of Filamentous Marine Cyanobacterium Lyngbya confervoides Strain BDU141951.</title>
        <authorList>
            <person name="Chandrababunaidu M.M."/>
            <person name="Sen D."/>
            <person name="Tripathy S."/>
        </authorList>
    </citation>
    <scope>NUCLEOTIDE SEQUENCE [LARGE SCALE GENOMIC DNA]</scope>
    <source>
        <strain evidence="3 4">BDU141951</strain>
    </source>
</reference>
<feature type="compositionally biased region" description="Low complexity" evidence="1">
    <location>
        <begin position="77"/>
        <end position="90"/>
    </location>
</feature>